<evidence type="ECO:0000259" key="7">
    <source>
        <dbReference type="SMART" id="SM00394"/>
    </source>
</evidence>
<sequence length="799" mass="89999">MAVTNLPRVPDGLRDLVKTYTKEVLREKPKDLYKFSVDYFENLAGTRKIQRKVMKYESQQSYETIMKNRIRQQIPLSLAFHIIPENLTEVIKQFIKAVLRENPQYLVLFAIDYFKNLQASSSKLGNIQYTAYEKFVEKNESKSPARKVTKCECGRILSSTGGRPEVIQNDTPDVDQQIEKFHKNDQYIKAVYIIQKYFRQYLKQKAEKSSQVKVTSKSADIYGSQEVLNAILIIQRQFRRLIIKKRSKVSAETKQTNEGQLNETEDKHIDKHFGTKTCDELEKSTTDDDISKNLQLEKIGHDENIKNISIEESTNPLNIDILEPEQHQANTIQFTNEILSLETTSDLGNQNSATTTAVSSSGSNSENVATTHADLFDDENRNETQFSEHSEKHLLKTDEFKKSSIIKSESLNDDNRIFESAQTIEMDGVEDHNVITSNNVTKESIPESSSKIQSLESLPESEKIRSPSGSDMELVSKITTELKASSESLKTSLLSTDILDLEQNVDQKPLDSIITTLEERSADLSSKATKHASLESNYDKSANQNHPISPTLKSVEKDNENLINQITDDIINNNPSTNQVNDTVDENINKLTTVAEIPVDSQILTVNNEINSDAITNSQINNGSDKINSDAVTENTVNENEKTEESKVDPGNIIVEESLTKSSFQESLESTEYENIKTLEPSNSLSPIDKQNSEIPTDAITQSTVKETKDIKSNPSNILKEESLTKSSIQERLESQEYEKKKSASTITTDIVDQEQRLDQNKITNISSAAPDYCQNESTETKNTQSLESANDDIGDQVN</sequence>
<evidence type="ECO:0000256" key="4">
    <source>
        <dbReference type="ARBA" id="ARBA00023273"/>
    </source>
</evidence>
<evidence type="ECO:0000256" key="1">
    <source>
        <dbReference type="ARBA" id="ARBA00004230"/>
    </source>
</evidence>
<keyword evidence="3" id="KW-0969">Cilium</keyword>
<feature type="domain" description="RIIa" evidence="7">
    <location>
        <begin position="85"/>
        <end position="122"/>
    </location>
</feature>
<evidence type="ECO:0000256" key="5">
    <source>
        <dbReference type="ARBA" id="ARBA00035651"/>
    </source>
</evidence>
<dbReference type="RefSeq" id="XP_017870356.1">
    <property type="nucleotide sequence ID" value="XM_018014867.1"/>
</dbReference>
<dbReference type="InterPro" id="IPR003117">
    <property type="entry name" value="cAMP_dep_PK_reg_su_I/II_a/b"/>
</dbReference>
<protein>
    <submittedName>
        <fullName evidence="9">Uncharacterized protein LOC108618454</fullName>
    </submittedName>
</protein>
<dbReference type="Pfam" id="PF02197">
    <property type="entry name" value="RIIa"/>
    <property type="match status" value="2"/>
</dbReference>
<feature type="region of interest" description="Disordered" evidence="6">
    <location>
        <begin position="521"/>
        <end position="551"/>
    </location>
</feature>
<feature type="compositionally biased region" description="Polar residues" evidence="6">
    <location>
        <begin position="534"/>
        <end position="551"/>
    </location>
</feature>
<feature type="compositionally biased region" description="Polar residues" evidence="6">
    <location>
        <begin position="775"/>
        <end position="789"/>
    </location>
</feature>
<reference evidence="9" key="3">
    <citation type="submission" date="2025-08" db="UniProtKB">
        <authorList>
            <consortium name="RefSeq"/>
        </authorList>
    </citation>
    <scope>IDENTIFICATION</scope>
    <source>
        <tissue evidence="9">Whole organism</tissue>
    </source>
</reference>
<dbReference type="Proteomes" id="UP000694904">
    <property type="component" value="Chromosome 2"/>
</dbReference>
<dbReference type="Gene3D" id="1.20.890.10">
    <property type="entry name" value="cAMP-dependent protein kinase regulatory subunit, dimerization-anchoring domain"/>
    <property type="match status" value="2"/>
</dbReference>
<dbReference type="GeneID" id="108618454"/>
<evidence type="ECO:0000256" key="6">
    <source>
        <dbReference type="SAM" id="MobiDB-lite"/>
    </source>
</evidence>
<evidence type="ECO:0000256" key="3">
    <source>
        <dbReference type="ARBA" id="ARBA00023069"/>
    </source>
</evidence>
<dbReference type="SUPFAM" id="SSF47391">
    <property type="entry name" value="Dimerization-anchoring domain of cAMP-dependent PK regulatory subunit"/>
    <property type="match status" value="2"/>
</dbReference>
<feature type="region of interest" description="Disordered" evidence="6">
    <location>
        <begin position="442"/>
        <end position="472"/>
    </location>
</feature>
<comment type="subcellular location">
    <subcellularLocation>
        <location evidence="1">Cell projection</location>
        <location evidence="1">Cilium</location>
        <location evidence="1">Flagellum</location>
    </subcellularLocation>
</comment>
<dbReference type="CDD" id="cd12084">
    <property type="entry name" value="DD_RII_PKA-like"/>
    <property type="match status" value="1"/>
</dbReference>
<reference evidence="8" key="2">
    <citation type="journal article" date="2016" name="G3 (Bethesda)">
        <title>Genome Evolution in Three Species of Cactophilic Drosophila.</title>
        <authorList>
            <person name="Sanchez-Flores A."/>
            <person name="Penazola F."/>
            <person name="Carpinteyro-Ponce J."/>
            <person name="Nazario-Yepiz N."/>
            <person name="Abreu-Goodger C."/>
            <person name="Machado C.A."/>
            <person name="Markow T.A."/>
        </authorList>
    </citation>
    <scope>NUCLEOTIDE SEQUENCE [LARGE SCALE GENOMIC DNA]</scope>
</reference>
<evidence type="ECO:0000313" key="9">
    <source>
        <dbReference type="RefSeq" id="XP_017870356.1"/>
    </source>
</evidence>
<comment type="similarity">
    <text evidence="5">Belongs to the ropporin family.</text>
</comment>
<feature type="compositionally biased region" description="Acidic residues" evidence="6">
    <location>
        <begin position="790"/>
        <end position="799"/>
    </location>
</feature>
<dbReference type="SMART" id="SM00394">
    <property type="entry name" value="RIIa"/>
    <property type="match status" value="2"/>
</dbReference>
<dbReference type="PANTHER" id="PTHR14952">
    <property type="entry name" value="ROPPORIN-1-LIKE PROTEIN"/>
    <property type="match status" value="1"/>
</dbReference>
<feature type="region of interest" description="Disordered" evidence="6">
    <location>
        <begin position="762"/>
        <end position="799"/>
    </location>
</feature>
<keyword evidence="8" id="KW-1185">Reference proteome</keyword>
<keyword evidence="4" id="KW-0966">Cell projection</keyword>
<evidence type="ECO:0000256" key="2">
    <source>
        <dbReference type="ARBA" id="ARBA00022846"/>
    </source>
</evidence>
<organism evidence="8 9">
    <name type="scientific">Drosophila arizonae</name>
    <name type="common">Fruit fly</name>
    <dbReference type="NCBI Taxonomy" id="7263"/>
    <lineage>
        <taxon>Eukaryota</taxon>
        <taxon>Metazoa</taxon>
        <taxon>Ecdysozoa</taxon>
        <taxon>Arthropoda</taxon>
        <taxon>Hexapoda</taxon>
        <taxon>Insecta</taxon>
        <taxon>Pterygota</taxon>
        <taxon>Neoptera</taxon>
        <taxon>Endopterygota</taxon>
        <taxon>Diptera</taxon>
        <taxon>Brachycera</taxon>
        <taxon>Muscomorpha</taxon>
        <taxon>Ephydroidea</taxon>
        <taxon>Drosophilidae</taxon>
        <taxon>Drosophila</taxon>
    </lineage>
</organism>
<feature type="domain" description="RIIa" evidence="7">
    <location>
        <begin position="11"/>
        <end position="48"/>
    </location>
</feature>
<name>A0ABM1PT20_DROAR</name>
<gene>
    <name evidence="9" type="primary">LOC108618454</name>
</gene>
<feature type="compositionally biased region" description="Polar residues" evidence="6">
    <location>
        <begin position="442"/>
        <end position="456"/>
    </location>
</feature>
<dbReference type="PANTHER" id="PTHR14952:SF9">
    <property type="entry name" value="EF-HAND DOMAIN-CONTAINING PROTEIN"/>
    <property type="match status" value="1"/>
</dbReference>
<keyword evidence="2" id="KW-0282">Flagellum</keyword>
<evidence type="ECO:0000313" key="8">
    <source>
        <dbReference type="Proteomes" id="UP000694904"/>
    </source>
</evidence>
<accession>A0ABM1PT20</accession>
<reference evidence="8" key="1">
    <citation type="journal article" date="1997" name="Nucleic Acids Res.">
        <title>tRNAscan-SE: a program for improved detection of transfer RNA genes in genomic sequence.</title>
        <authorList>
            <person name="Lowe T.M."/>
            <person name="Eddy S.R."/>
        </authorList>
    </citation>
    <scope>NUCLEOTIDE SEQUENCE [LARGE SCALE GENOMIC DNA]</scope>
</reference>
<proteinExistence type="inferred from homology"/>